<accession>A0A1E7FDE4</accession>
<feature type="compositionally biased region" description="Low complexity" evidence="1">
    <location>
        <begin position="71"/>
        <end position="86"/>
    </location>
</feature>
<gene>
    <name evidence="3" type="ORF">FRACYDRAFT_261862</name>
</gene>
<name>A0A1E7FDE4_9STRA</name>
<organism evidence="3 4">
    <name type="scientific">Fragilariopsis cylindrus CCMP1102</name>
    <dbReference type="NCBI Taxonomy" id="635003"/>
    <lineage>
        <taxon>Eukaryota</taxon>
        <taxon>Sar</taxon>
        <taxon>Stramenopiles</taxon>
        <taxon>Ochrophyta</taxon>
        <taxon>Bacillariophyta</taxon>
        <taxon>Bacillariophyceae</taxon>
        <taxon>Bacillariophycidae</taxon>
        <taxon>Bacillariales</taxon>
        <taxon>Bacillariaceae</taxon>
        <taxon>Fragilariopsis</taxon>
    </lineage>
</organism>
<proteinExistence type="predicted"/>
<feature type="compositionally biased region" description="Low complexity" evidence="1">
    <location>
        <begin position="53"/>
        <end position="64"/>
    </location>
</feature>
<dbReference type="Proteomes" id="UP000095751">
    <property type="component" value="Unassembled WGS sequence"/>
</dbReference>
<evidence type="ECO:0000313" key="4">
    <source>
        <dbReference type="Proteomes" id="UP000095751"/>
    </source>
</evidence>
<feature type="region of interest" description="Disordered" evidence="1">
    <location>
        <begin position="53"/>
        <end position="86"/>
    </location>
</feature>
<reference evidence="3 4" key="1">
    <citation type="submission" date="2016-09" db="EMBL/GenBank/DDBJ databases">
        <title>Extensive genetic diversity and differential bi-allelic expression allows diatom success in the polar Southern Ocean.</title>
        <authorList>
            <consortium name="DOE Joint Genome Institute"/>
            <person name="Mock T."/>
            <person name="Otillar R.P."/>
            <person name="Strauss J."/>
            <person name="Dupont C."/>
            <person name="Frickenhaus S."/>
            <person name="Maumus F."/>
            <person name="Mcmullan M."/>
            <person name="Sanges R."/>
            <person name="Schmutz J."/>
            <person name="Toseland A."/>
            <person name="Valas R."/>
            <person name="Veluchamy A."/>
            <person name="Ward B.J."/>
            <person name="Allen A."/>
            <person name="Barry K."/>
            <person name="Falciatore A."/>
            <person name="Ferrante M."/>
            <person name="Fortunato A.E."/>
            <person name="Gloeckner G."/>
            <person name="Gruber A."/>
            <person name="Hipkin R."/>
            <person name="Janech M."/>
            <person name="Kroth P."/>
            <person name="Leese F."/>
            <person name="Lindquist E."/>
            <person name="Lyon B.R."/>
            <person name="Martin J."/>
            <person name="Mayer C."/>
            <person name="Parker M."/>
            <person name="Quesneville H."/>
            <person name="Raymond J."/>
            <person name="Uhlig C."/>
            <person name="Valentin K.U."/>
            <person name="Worden A.Z."/>
            <person name="Armbrust E.V."/>
            <person name="Bowler C."/>
            <person name="Green B."/>
            <person name="Moulton V."/>
            <person name="Van Oosterhout C."/>
            <person name="Grigoriev I."/>
        </authorList>
    </citation>
    <scope>NUCLEOTIDE SEQUENCE [LARGE SCALE GENOMIC DNA]</scope>
    <source>
        <strain evidence="3 4">CCMP1102</strain>
    </source>
</reference>
<protein>
    <recommendedName>
        <fullName evidence="2">Chalcone isomerase domain-containing protein</fullName>
    </recommendedName>
</protein>
<feature type="region of interest" description="Disordered" evidence="1">
    <location>
        <begin position="149"/>
        <end position="180"/>
    </location>
</feature>
<keyword evidence="4" id="KW-1185">Reference proteome</keyword>
<dbReference type="InterPro" id="IPR016087">
    <property type="entry name" value="Chalcone_isomerase"/>
</dbReference>
<dbReference type="KEGG" id="fcy:FRACYDRAFT_261862"/>
<evidence type="ECO:0000256" key="1">
    <source>
        <dbReference type="SAM" id="MobiDB-lite"/>
    </source>
</evidence>
<sequence length="329" mass="35986">MLAVEGTSNAVNVNNVAAEECAATGGMSSSSSCSSSSATTTTTTIAATRATATTTTTTIDSSSSLPELSVQQQGQQESTSTSTSTSKIISVEGVDLPGMRILDGVSLYRNGHGMRFIPFFGLSIKIYVASLYSSIPILTVEQIMGKENENEKVDGNGDGNGEYNNNNNNVDNNHHYHHHHHHHGPIQLDFTFLRYVGKSRVVSAWKQQLDHSVTYTDYDEYETEKAKFIQLLSSQPIENLGTQSVQLIDGETRIIDQGKLMGIIRGKKFQRSFLSMWFGPMAVSDELKLNFLRGDAHPTTTSTAATTTILQQQQQQETLQRSTQIPVEA</sequence>
<feature type="domain" description="Chalcone isomerase" evidence="2">
    <location>
        <begin position="182"/>
        <end position="292"/>
    </location>
</feature>
<dbReference type="OrthoDB" id="45815at2759"/>
<evidence type="ECO:0000313" key="3">
    <source>
        <dbReference type="EMBL" id="OEU15833.1"/>
    </source>
</evidence>
<feature type="compositionally biased region" description="Low complexity" evidence="1">
    <location>
        <begin position="161"/>
        <end position="171"/>
    </location>
</feature>
<dbReference type="AlphaFoldDB" id="A0A1E7FDE4"/>
<evidence type="ECO:0000259" key="2">
    <source>
        <dbReference type="Pfam" id="PF16036"/>
    </source>
</evidence>
<dbReference type="Pfam" id="PF16036">
    <property type="entry name" value="Chalcone_3"/>
    <property type="match status" value="1"/>
</dbReference>
<dbReference type="InParanoid" id="A0A1E7FDE4"/>
<dbReference type="EMBL" id="KV784359">
    <property type="protein sequence ID" value="OEU15833.1"/>
    <property type="molecule type" value="Genomic_DNA"/>
</dbReference>